<dbReference type="GO" id="GO:0016787">
    <property type="term" value="F:hydrolase activity"/>
    <property type="evidence" value="ECO:0007669"/>
    <property type="project" value="UniProtKB-KW"/>
</dbReference>
<dbReference type="InterPro" id="IPR002591">
    <property type="entry name" value="Phosphodiest/P_Trfase"/>
</dbReference>
<dbReference type="Gene3D" id="3.40.570.10">
    <property type="entry name" value="Extracellular Endonuclease, subunit A"/>
    <property type="match status" value="1"/>
</dbReference>
<sequence length="1216" mass="138889">MNDFNDFIITAEDEIAIDQKACIGSSVWKTSVSEYSKPKSLGPGLSTIMVTMQRSKVLCKYQPNPTNVISLLKMAHQYDIPSLVRDCTNHLKLCYEIPIEDRFILSPTYGMHELQMHIANKLSVRQLQEILTKYAAEVRDLGVDFFMSGMHLFVWKAMPLRSHITIAISFIIFICFKVTCTSKWYEHSTCDVKCNNDKFKFHPLVVISLDIFPTSYLSHGVLPFFDHMAKCGVQADYMLPSYPTQKCPNMHTLSTGRFPGSHGVLRDYIYDEVSTAGNFISAEKFERIDWQRYFNTIFGSGNAPKTIWEVAKDKRVYCLDWLGCNSIGYPKVHLTNDDKNKLGSLNAKATQIKDWLSLADNERPHLILVGANEPGDVAQYFTEDRRTREVKDVLHKLNTDLNNFFENLFEAGILNCVNFVIVGTRGISTINNTIHLSEMTKNHDYRRYRKLQFKILDDRMHSQNGPLASIHIGRAKIDEANEFSKYVKKEYFLANPSLDPQKDPKPGDVNPFIKKIVLSHLECYDQSIFRVYDRINLPKRYHYSSNGDVGDVLVEGRPGISLVADDTAFQKSIPVMADSGFDYIDGNMHTIFFGRGPNFKPGSKLSPFQNVELFNLFLDLLEIEHTADNTNDGTIGLTNSILHGISPKHPTVNDPIKECPELQPQGTQSHPKIQLSGSPECSSFDFSKKNDELSKCTPPKGNIFYSSLKNLFVTKYCDTSLLRHKNLEWGHTTIVYEQLKATDFPKQPTKPTNNIHKSESCFVFDSPCDLPSTNCKDTWNEEKSKIKSSDEKQWHSLMANTEDALAALTHLQFLMPRVFIEEQFKHLQAATRFYTRKYKRIVSITGTIFDFDMDGIADSQKVLSSGKIKETLDKYKGRRPTHIFRILMRCEDGNWADNGNACKNQDQLRVISFILPLTKDLNCLKPHEYLLANSARVRDVELLTNVAFFQDKSLFTDEHKAMITRLHTPIMLWVSVVCVCRPVLLFVWTNNGLLIPNYFSGHLQNFVMSAAAKVDLDHEEDKNAILAEEISMTPAYGQPDPYYRTCCGKVHVETAAKYIAIVSLVFQLTAALYGVMFMVISRQPLPSLWMLVLQITLFGIAIYSYVAILIALNKRIARYYLPFLVYHGLGVATLCIVDVAVSVMFVKYYDQFHDKQMVVLMAVLLASCFGQLILFAWMEMVVYKAYKFMLYHHNGSHNRMMMQYNNQIFSNDPNKV</sequence>
<dbReference type="PANTHER" id="PTHR10151">
    <property type="entry name" value="ECTONUCLEOTIDE PYROPHOSPHATASE/PHOSPHODIESTERASE"/>
    <property type="match status" value="1"/>
</dbReference>
<feature type="transmembrane region" description="Helical" evidence="3">
    <location>
        <begin position="1058"/>
        <end position="1081"/>
    </location>
</feature>
<dbReference type="InterPro" id="IPR017850">
    <property type="entry name" value="Alkaline_phosphatase_core_sf"/>
</dbReference>
<evidence type="ECO:0000256" key="2">
    <source>
        <dbReference type="ARBA" id="ARBA00023180"/>
    </source>
</evidence>
<gene>
    <name evidence="4" type="ORF">DdX_16766</name>
</gene>
<reference evidence="4" key="1">
    <citation type="submission" date="2022-01" db="EMBL/GenBank/DDBJ databases">
        <title>Genome Sequence Resource for Two Populations of Ditylenchus destructor, the Migratory Endoparasitic Phytonematode.</title>
        <authorList>
            <person name="Zhang H."/>
            <person name="Lin R."/>
            <person name="Xie B."/>
        </authorList>
    </citation>
    <scope>NUCLEOTIDE SEQUENCE</scope>
    <source>
        <strain evidence="4">BazhouSP</strain>
    </source>
</reference>
<keyword evidence="3" id="KW-0812">Transmembrane</keyword>
<organism evidence="4 5">
    <name type="scientific">Ditylenchus destructor</name>
    <dbReference type="NCBI Taxonomy" id="166010"/>
    <lineage>
        <taxon>Eukaryota</taxon>
        <taxon>Metazoa</taxon>
        <taxon>Ecdysozoa</taxon>
        <taxon>Nematoda</taxon>
        <taxon>Chromadorea</taxon>
        <taxon>Rhabditida</taxon>
        <taxon>Tylenchina</taxon>
        <taxon>Tylenchomorpha</taxon>
        <taxon>Sphaerularioidea</taxon>
        <taxon>Anguinidae</taxon>
        <taxon>Anguininae</taxon>
        <taxon>Ditylenchus</taxon>
    </lineage>
</organism>
<protein>
    <submittedName>
        <fullName evidence="4">Type I phosphodiesterase / nucleotide pyrophosphatase domain-containing protein</fullName>
    </submittedName>
</protein>
<dbReference type="EMBL" id="JAKKPZ010000148">
    <property type="protein sequence ID" value="KAI1700339.1"/>
    <property type="molecule type" value="Genomic_DNA"/>
</dbReference>
<feature type="transmembrane region" description="Helical" evidence="3">
    <location>
        <begin position="970"/>
        <end position="988"/>
    </location>
</feature>
<evidence type="ECO:0000256" key="1">
    <source>
        <dbReference type="ARBA" id="ARBA00022801"/>
    </source>
</evidence>
<dbReference type="GO" id="GO:0016529">
    <property type="term" value="C:sarcoplasmic reticulum"/>
    <property type="evidence" value="ECO:0007669"/>
    <property type="project" value="TreeGrafter"/>
</dbReference>
<keyword evidence="1" id="KW-0378">Hydrolase</keyword>
<dbReference type="Proteomes" id="UP001201812">
    <property type="component" value="Unassembled WGS sequence"/>
</dbReference>
<dbReference type="PANTHER" id="PTHR10151:SF114">
    <property type="entry name" value="ECTONUCLEOTIDE PYROPHOSPHATASE_PHOSPHODIESTERASE C27A7.3"/>
    <property type="match status" value="1"/>
</dbReference>
<dbReference type="InterPro" id="IPR044929">
    <property type="entry name" value="DNA/RNA_non-sp_Endonuclease_sf"/>
</dbReference>
<comment type="caution">
    <text evidence="4">The sequence shown here is derived from an EMBL/GenBank/DDBJ whole genome shotgun (WGS) entry which is preliminary data.</text>
</comment>
<dbReference type="AlphaFoldDB" id="A0AAD4MMI9"/>
<keyword evidence="5" id="KW-1185">Reference proteome</keyword>
<dbReference type="GO" id="GO:0055120">
    <property type="term" value="C:striated muscle dense body"/>
    <property type="evidence" value="ECO:0007669"/>
    <property type="project" value="TreeGrafter"/>
</dbReference>
<proteinExistence type="predicted"/>
<name>A0AAD4MMI9_9BILA</name>
<keyword evidence="3" id="KW-0472">Membrane</keyword>
<feature type="transmembrane region" description="Helical" evidence="3">
    <location>
        <begin position="1087"/>
        <end position="1112"/>
    </location>
</feature>
<keyword evidence="2" id="KW-0325">Glycoprotein</keyword>
<keyword evidence="3" id="KW-1133">Transmembrane helix</keyword>
<accession>A0AAD4MMI9</accession>
<dbReference type="Gene3D" id="3.40.720.10">
    <property type="entry name" value="Alkaline Phosphatase, subunit A"/>
    <property type="match status" value="1"/>
</dbReference>
<evidence type="ECO:0000313" key="4">
    <source>
        <dbReference type="EMBL" id="KAI1700339.1"/>
    </source>
</evidence>
<evidence type="ECO:0000313" key="5">
    <source>
        <dbReference type="Proteomes" id="UP001201812"/>
    </source>
</evidence>
<feature type="transmembrane region" description="Helical" evidence="3">
    <location>
        <begin position="1158"/>
        <end position="1178"/>
    </location>
</feature>
<dbReference type="SUPFAM" id="SSF53649">
    <property type="entry name" value="Alkaline phosphatase-like"/>
    <property type="match status" value="1"/>
</dbReference>
<feature type="transmembrane region" description="Helical" evidence="3">
    <location>
        <begin position="1124"/>
        <end position="1146"/>
    </location>
</feature>
<evidence type="ECO:0000256" key="3">
    <source>
        <dbReference type="SAM" id="Phobius"/>
    </source>
</evidence>
<dbReference type="GO" id="GO:0031674">
    <property type="term" value="C:I band"/>
    <property type="evidence" value="ECO:0007669"/>
    <property type="project" value="TreeGrafter"/>
</dbReference>
<dbReference type="Pfam" id="PF01663">
    <property type="entry name" value="Phosphodiest"/>
    <property type="match status" value="1"/>
</dbReference>